<reference evidence="1 2" key="1">
    <citation type="journal article" date="2017" name="Curr. Biol.">
        <title>Genome architecture and evolution of a unichromosomal asexual nematode.</title>
        <authorList>
            <person name="Fradin H."/>
            <person name="Zegar C."/>
            <person name="Gutwein M."/>
            <person name="Lucas J."/>
            <person name="Kovtun M."/>
            <person name="Corcoran D."/>
            <person name="Baugh L.R."/>
            <person name="Kiontke K."/>
            <person name="Gunsalus K."/>
            <person name="Fitch D.H."/>
            <person name="Piano F."/>
        </authorList>
    </citation>
    <scope>NUCLEOTIDE SEQUENCE [LARGE SCALE GENOMIC DNA]</scope>
    <source>
        <strain evidence="1">PF1309</strain>
    </source>
</reference>
<evidence type="ECO:0000313" key="2">
    <source>
        <dbReference type="Proteomes" id="UP000218231"/>
    </source>
</evidence>
<keyword evidence="2" id="KW-1185">Reference proteome</keyword>
<dbReference type="Proteomes" id="UP000218231">
    <property type="component" value="Unassembled WGS sequence"/>
</dbReference>
<dbReference type="EMBL" id="LIAE01009892">
    <property type="protein sequence ID" value="PAV67649.1"/>
    <property type="molecule type" value="Genomic_DNA"/>
</dbReference>
<gene>
    <name evidence="1" type="ORF">WR25_05217</name>
</gene>
<proteinExistence type="predicted"/>
<accession>A0A2A2K1I1</accession>
<name>A0A2A2K1I1_9BILA</name>
<dbReference type="AlphaFoldDB" id="A0A2A2K1I1"/>
<organism evidence="1 2">
    <name type="scientific">Diploscapter pachys</name>
    <dbReference type="NCBI Taxonomy" id="2018661"/>
    <lineage>
        <taxon>Eukaryota</taxon>
        <taxon>Metazoa</taxon>
        <taxon>Ecdysozoa</taxon>
        <taxon>Nematoda</taxon>
        <taxon>Chromadorea</taxon>
        <taxon>Rhabditida</taxon>
        <taxon>Rhabditina</taxon>
        <taxon>Rhabditomorpha</taxon>
        <taxon>Rhabditoidea</taxon>
        <taxon>Rhabditidae</taxon>
        <taxon>Diploscapter</taxon>
    </lineage>
</organism>
<comment type="caution">
    <text evidence="1">The sequence shown here is derived from an EMBL/GenBank/DDBJ whole genome shotgun (WGS) entry which is preliminary data.</text>
</comment>
<sequence>MPHRRQHLDLAIDIGAHAAAGRRVDLVDVDDPHRSVALDRAEPAQAAQILHADGPLHGAAADIDDRLIHLWPRHAELPRADEAGTVLKEVELVLAVAVVRDEQRIAAGARHADADVDRAAARRIRPDAAEGLALGDEIVVVLQEIRFGRRIQFQLNAALAVLQARHLHQNRRPAAGAARRGIAAQHLRAGRRCRHQQCRGEDRTLGHIRRLHTRFLVARW</sequence>
<protein>
    <submittedName>
        <fullName evidence="1">Uncharacterized protein</fullName>
    </submittedName>
</protein>
<evidence type="ECO:0000313" key="1">
    <source>
        <dbReference type="EMBL" id="PAV67649.1"/>
    </source>
</evidence>